<accession>A0A918KRB7</accession>
<feature type="compositionally biased region" description="Polar residues" evidence="1">
    <location>
        <begin position="93"/>
        <end position="114"/>
    </location>
</feature>
<feature type="region of interest" description="Disordered" evidence="1">
    <location>
        <begin position="1"/>
        <end position="30"/>
    </location>
</feature>
<reference evidence="2" key="1">
    <citation type="journal article" date="2014" name="Int. J. Syst. Evol. Microbiol.">
        <title>Complete genome sequence of Corynebacterium casei LMG S-19264T (=DSM 44701T), isolated from a smear-ripened cheese.</title>
        <authorList>
            <consortium name="US DOE Joint Genome Institute (JGI-PGF)"/>
            <person name="Walter F."/>
            <person name="Albersmeier A."/>
            <person name="Kalinowski J."/>
            <person name="Ruckert C."/>
        </authorList>
    </citation>
    <scope>NUCLEOTIDE SEQUENCE</scope>
    <source>
        <strain evidence="2">KCTC 22169</strain>
    </source>
</reference>
<dbReference type="Proteomes" id="UP000626148">
    <property type="component" value="Unassembled WGS sequence"/>
</dbReference>
<evidence type="ECO:0000313" key="3">
    <source>
        <dbReference type="Proteomes" id="UP000626148"/>
    </source>
</evidence>
<proteinExistence type="predicted"/>
<gene>
    <name evidence="2" type="ORF">GCM10007392_45500</name>
</gene>
<evidence type="ECO:0000256" key="1">
    <source>
        <dbReference type="SAM" id="MobiDB-lite"/>
    </source>
</evidence>
<feature type="region of interest" description="Disordered" evidence="1">
    <location>
        <begin position="81"/>
        <end position="114"/>
    </location>
</feature>
<organism evidence="2 3">
    <name type="scientific">Saccharospirillum salsuginis</name>
    <dbReference type="NCBI Taxonomy" id="418750"/>
    <lineage>
        <taxon>Bacteria</taxon>
        <taxon>Pseudomonadati</taxon>
        <taxon>Pseudomonadota</taxon>
        <taxon>Gammaproteobacteria</taxon>
        <taxon>Oceanospirillales</taxon>
        <taxon>Saccharospirillaceae</taxon>
        <taxon>Saccharospirillum</taxon>
    </lineage>
</organism>
<sequence>MGHEVTIESEGSGARHYKGGRGYDQDEELDSGRLAGGRAVHFDSYVSEFELAVRQWPAPAAGDTPVGSAYIHPWSLDRSIPAADYPTGVSPASAASQSGELRNLSSNIPTRGDS</sequence>
<dbReference type="EMBL" id="BMXR01000016">
    <property type="protein sequence ID" value="GGX73002.1"/>
    <property type="molecule type" value="Genomic_DNA"/>
</dbReference>
<dbReference type="AlphaFoldDB" id="A0A918KRB7"/>
<name>A0A918KRB7_9GAMM</name>
<comment type="caution">
    <text evidence="2">The sequence shown here is derived from an EMBL/GenBank/DDBJ whole genome shotgun (WGS) entry which is preliminary data.</text>
</comment>
<protein>
    <submittedName>
        <fullName evidence="2">Uncharacterized protein</fullName>
    </submittedName>
</protein>
<evidence type="ECO:0000313" key="2">
    <source>
        <dbReference type="EMBL" id="GGX73002.1"/>
    </source>
</evidence>
<keyword evidence="3" id="KW-1185">Reference proteome</keyword>
<reference evidence="2" key="2">
    <citation type="submission" date="2020-09" db="EMBL/GenBank/DDBJ databases">
        <authorList>
            <person name="Sun Q."/>
            <person name="Kim S."/>
        </authorList>
    </citation>
    <scope>NUCLEOTIDE SEQUENCE</scope>
    <source>
        <strain evidence="2">KCTC 22169</strain>
    </source>
</reference>